<evidence type="ECO:0000313" key="3">
    <source>
        <dbReference type="Proteomes" id="UP001161757"/>
    </source>
</evidence>
<name>A0AAN6F0J2_EXODE</name>
<feature type="region of interest" description="Disordered" evidence="1">
    <location>
        <begin position="208"/>
        <end position="271"/>
    </location>
</feature>
<sequence>MADTDYADDVHFAGLVQAATAAADEQTRSPTLLGKRKRTESITAHTSTLPDRKISDASPEITSPQLQSSASVLFREPSSKSRKYSRPPLGKVFASLELAPENFLRLQTAAKAFMLDEAHPERRDVVGHKKVTGGTDVAKLKLWNCVEEFLAVHGYGEKYFGPGAGEGIPGAPPRTLIWPQDSQTIIKLMMPLMRKMVTNERQRVYAAATRRQCSNKENKDDQSLPATPADDSLTSHVDTHETALSTNGHQTTSPDPVEQHPSTVSASEPQPTTPFKQSIVLYVNVVSNTGGALRRVIPRFTLTPEAAPSLSSLVAEVEKKYKKPQQDKSPDSASRPVVKVWLPDGLVTVTEDGEWMVALLSAGVVDWMDGEVRVLVEV</sequence>
<dbReference type="EMBL" id="JAJGCB010000002">
    <property type="protein sequence ID" value="KAJ8994583.1"/>
    <property type="molecule type" value="Genomic_DNA"/>
</dbReference>
<gene>
    <name evidence="2" type="ORF">HRR80_001295</name>
</gene>
<feature type="compositionally biased region" description="Polar residues" evidence="1">
    <location>
        <begin position="60"/>
        <end position="71"/>
    </location>
</feature>
<reference evidence="2" key="1">
    <citation type="submission" date="2023-01" db="EMBL/GenBank/DDBJ databases">
        <title>Exophiala dermititidis isolated from Cystic Fibrosis Patient.</title>
        <authorList>
            <person name="Kurbessoian T."/>
            <person name="Crocker A."/>
            <person name="Murante D."/>
            <person name="Hogan D.A."/>
            <person name="Stajich J.E."/>
        </authorList>
    </citation>
    <scope>NUCLEOTIDE SEQUENCE</scope>
    <source>
        <strain evidence="2">Ex8</strain>
    </source>
</reference>
<dbReference type="Proteomes" id="UP001161757">
    <property type="component" value="Unassembled WGS sequence"/>
</dbReference>
<protein>
    <submittedName>
        <fullName evidence="2">Uncharacterized protein</fullName>
    </submittedName>
</protein>
<dbReference type="AlphaFoldDB" id="A0AAN6F0J2"/>
<evidence type="ECO:0000256" key="1">
    <source>
        <dbReference type="SAM" id="MobiDB-lite"/>
    </source>
</evidence>
<comment type="caution">
    <text evidence="2">The sequence shown here is derived from an EMBL/GenBank/DDBJ whole genome shotgun (WGS) entry which is preliminary data.</text>
</comment>
<accession>A0AAN6F0J2</accession>
<feature type="region of interest" description="Disordered" evidence="1">
    <location>
        <begin position="20"/>
        <end position="86"/>
    </location>
</feature>
<evidence type="ECO:0000313" key="2">
    <source>
        <dbReference type="EMBL" id="KAJ8994583.1"/>
    </source>
</evidence>
<proteinExistence type="predicted"/>
<organism evidence="2 3">
    <name type="scientific">Exophiala dermatitidis</name>
    <name type="common">Black yeast-like fungus</name>
    <name type="synonym">Wangiella dermatitidis</name>
    <dbReference type="NCBI Taxonomy" id="5970"/>
    <lineage>
        <taxon>Eukaryota</taxon>
        <taxon>Fungi</taxon>
        <taxon>Dikarya</taxon>
        <taxon>Ascomycota</taxon>
        <taxon>Pezizomycotina</taxon>
        <taxon>Eurotiomycetes</taxon>
        <taxon>Chaetothyriomycetidae</taxon>
        <taxon>Chaetothyriales</taxon>
        <taxon>Herpotrichiellaceae</taxon>
        <taxon>Exophiala</taxon>
    </lineage>
</organism>
<feature type="compositionally biased region" description="Polar residues" evidence="1">
    <location>
        <begin position="232"/>
        <end position="271"/>
    </location>
</feature>